<dbReference type="EMBL" id="CP071091">
    <property type="protein sequence ID" value="QSQ16353.1"/>
    <property type="molecule type" value="Genomic_DNA"/>
</dbReference>
<evidence type="ECO:0000313" key="2">
    <source>
        <dbReference type="EMBL" id="QSQ16353.1"/>
    </source>
</evidence>
<gene>
    <name evidence="2" type="ORF">JY572_10020</name>
</gene>
<accession>A0ABX7NCG9</accession>
<dbReference type="InterPro" id="IPR036465">
    <property type="entry name" value="vWFA_dom_sf"/>
</dbReference>
<organism evidence="2 3">
    <name type="scientific">Myxococcus landrumensis</name>
    <dbReference type="NCBI Taxonomy" id="2813577"/>
    <lineage>
        <taxon>Bacteria</taxon>
        <taxon>Pseudomonadati</taxon>
        <taxon>Myxococcota</taxon>
        <taxon>Myxococcia</taxon>
        <taxon>Myxococcales</taxon>
        <taxon>Cystobacterineae</taxon>
        <taxon>Myxococcaceae</taxon>
        <taxon>Myxococcus</taxon>
    </lineage>
</organism>
<dbReference type="SUPFAM" id="SSF53300">
    <property type="entry name" value="vWA-like"/>
    <property type="match status" value="1"/>
</dbReference>
<dbReference type="Proteomes" id="UP000663090">
    <property type="component" value="Chromosome"/>
</dbReference>
<keyword evidence="3" id="KW-1185">Reference proteome</keyword>
<dbReference type="Gene3D" id="3.40.50.410">
    <property type="entry name" value="von Willebrand factor, type A domain"/>
    <property type="match status" value="1"/>
</dbReference>
<dbReference type="RefSeq" id="WP_206718014.1">
    <property type="nucleotide sequence ID" value="NZ_CP071091.1"/>
</dbReference>
<protein>
    <submittedName>
        <fullName evidence="2">VWA domain-containing protein</fullName>
    </submittedName>
</protein>
<evidence type="ECO:0000259" key="1">
    <source>
        <dbReference type="PROSITE" id="PS50234"/>
    </source>
</evidence>
<dbReference type="InterPro" id="IPR002035">
    <property type="entry name" value="VWF_A"/>
</dbReference>
<reference evidence="2 3" key="1">
    <citation type="submission" date="2021-02" db="EMBL/GenBank/DDBJ databases">
        <title>De Novo genome assembly of isolated myxobacteria.</title>
        <authorList>
            <person name="Stevens D.C."/>
        </authorList>
    </citation>
    <scope>NUCLEOTIDE SEQUENCE [LARGE SCALE GENOMIC DNA]</scope>
    <source>
        <strain evidence="2 3">SCHIC003</strain>
    </source>
</reference>
<name>A0ABX7NCG9_9BACT</name>
<feature type="domain" description="VWFA" evidence="1">
    <location>
        <begin position="19"/>
        <end position="205"/>
    </location>
</feature>
<evidence type="ECO:0000313" key="3">
    <source>
        <dbReference type="Proteomes" id="UP000663090"/>
    </source>
</evidence>
<dbReference type="PROSITE" id="PS50234">
    <property type="entry name" value="VWFA"/>
    <property type="match status" value="1"/>
</dbReference>
<sequence>MVPRTMAYSAEISRTQPACILLLVDQSGSMEEPFGGPGGTRKKAEGVADVTNRLLQNLVVRCAREDGIRDYFHLGVLGYGEHVGSAFSGPLAGRGLVPISEVGHGPARLEERTREREDGMGGLVREKVRFPVWFEPKAHGPTPMCQVLGRATELVGEWMRRHPESFPPIVVNISDGQPTDGDPTEAASALRSVRGDDGAVLLLNVHLSSIPAQPIQFPDAEVALPDAHARLLFDLSSPLTPGMREAAREEGHAVREGARAFTFNADIVSLIKFLNIGTRPGNLR</sequence>
<proteinExistence type="predicted"/>